<keyword evidence="3" id="KW-1185">Reference proteome</keyword>
<dbReference type="Proteomes" id="UP000235145">
    <property type="component" value="Unassembled WGS sequence"/>
</dbReference>
<feature type="domain" description="RNase H type-1" evidence="1">
    <location>
        <begin position="19"/>
        <end position="123"/>
    </location>
</feature>
<dbReference type="GO" id="GO:0004523">
    <property type="term" value="F:RNA-DNA hybrid ribonuclease activity"/>
    <property type="evidence" value="ECO:0007669"/>
    <property type="project" value="InterPro"/>
</dbReference>
<comment type="caution">
    <text evidence="2">The sequence shown here is derived from an EMBL/GenBank/DDBJ whole genome shotgun (WGS) entry which is preliminary data.</text>
</comment>
<name>A0A9R1XFQ0_LACSA</name>
<dbReference type="Pfam" id="PF13456">
    <property type="entry name" value="RVT_3"/>
    <property type="match status" value="1"/>
</dbReference>
<dbReference type="Gene3D" id="3.30.420.10">
    <property type="entry name" value="Ribonuclease H-like superfamily/Ribonuclease H"/>
    <property type="match status" value="1"/>
</dbReference>
<evidence type="ECO:0000313" key="3">
    <source>
        <dbReference type="Proteomes" id="UP000235145"/>
    </source>
</evidence>
<dbReference type="GO" id="GO:0003676">
    <property type="term" value="F:nucleic acid binding"/>
    <property type="evidence" value="ECO:0007669"/>
    <property type="project" value="InterPro"/>
</dbReference>
<dbReference type="InterPro" id="IPR012337">
    <property type="entry name" value="RNaseH-like_sf"/>
</dbReference>
<dbReference type="CDD" id="cd09279">
    <property type="entry name" value="RNase_HI_like"/>
    <property type="match status" value="1"/>
</dbReference>
<dbReference type="InterPro" id="IPR036397">
    <property type="entry name" value="RNaseH_sf"/>
</dbReference>
<reference evidence="2 3" key="1">
    <citation type="journal article" date="2017" name="Nat. Commun.">
        <title>Genome assembly with in vitro proximity ligation data and whole-genome triplication in lettuce.</title>
        <authorList>
            <person name="Reyes-Chin-Wo S."/>
            <person name="Wang Z."/>
            <person name="Yang X."/>
            <person name="Kozik A."/>
            <person name="Arikit S."/>
            <person name="Song C."/>
            <person name="Xia L."/>
            <person name="Froenicke L."/>
            <person name="Lavelle D.O."/>
            <person name="Truco M.J."/>
            <person name="Xia R."/>
            <person name="Zhu S."/>
            <person name="Xu C."/>
            <person name="Xu H."/>
            <person name="Xu X."/>
            <person name="Cox K."/>
            <person name="Korf I."/>
            <person name="Meyers B.C."/>
            <person name="Michelmore R.W."/>
        </authorList>
    </citation>
    <scope>NUCLEOTIDE SEQUENCE [LARGE SCALE GENOMIC DNA]</scope>
    <source>
        <strain evidence="3">cv. Salinas</strain>
        <tissue evidence="2">Seedlings</tissue>
    </source>
</reference>
<dbReference type="AlphaFoldDB" id="A0A9R1XFQ0"/>
<sequence>MSIDPSDPEMNKEIWELHTDGAASKEASDAGLILKNHSDDEVTYALRFDFQFSNKEAEYESLLAGLRLAREVRAKHLLTFSDSLLITNQVNDTYEAKDQRMHRYMDATLKLTNLFKSFRIKQISGGKTQGPMLSTN</sequence>
<dbReference type="EMBL" id="NBSK02000005">
    <property type="protein sequence ID" value="KAJ0206312.1"/>
    <property type="molecule type" value="Genomic_DNA"/>
</dbReference>
<dbReference type="PANTHER" id="PTHR48475:SF2">
    <property type="entry name" value="RIBONUCLEASE H"/>
    <property type="match status" value="1"/>
</dbReference>
<organism evidence="2 3">
    <name type="scientific">Lactuca sativa</name>
    <name type="common">Garden lettuce</name>
    <dbReference type="NCBI Taxonomy" id="4236"/>
    <lineage>
        <taxon>Eukaryota</taxon>
        <taxon>Viridiplantae</taxon>
        <taxon>Streptophyta</taxon>
        <taxon>Embryophyta</taxon>
        <taxon>Tracheophyta</taxon>
        <taxon>Spermatophyta</taxon>
        <taxon>Magnoliopsida</taxon>
        <taxon>eudicotyledons</taxon>
        <taxon>Gunneridae</taxon>
        <taxon>Pentapetalae</taxon>
        <taxon>asterids</taxon>
        <taxon>campanulids</taxon>
        <taxon>Asterales</taxon>
        <taxon>Asteraceae</taxon>
        <taxon>Cichorioideae</taxon>
        <taxon>Cichorieae</taxon>
        <taxon>Lactucinae</taxon>
        <taxon>Lactuca</taxon>
    </lineage>
</organism>
<dbReference type="InterPro" id="IPR002156">
    <property type="entry name" value="RNaseH_domain"/>
</dbReference>
<accession>A0A9R1XFQ0</accession>
<gene>
    <name evidence="2" type="ORF">LSAT_V11C500253480</name>
</gene>
<proteinExistence type="predicted"/>
<dbReference type="SUPFAM" id="SSF53098">
    <property type="entry name" value="Ribonuclease H-like"/>
    <property type="match status" value="1"/>
</dbReference>
<evidence type="ECO:0000313" key="2">
    <source>
        <dbReference type="EMBL" id="KAJ0206312.1"/>
    </source>
</evidence>
<evidence type="ECO:0000259" key="1">
    <source>
        <dbReference type="Pfam" id="PF13456"/>
    </source>
</evidence>
<dbReference type="PANTHER" id="PTHR48475">
    <property type="entry name" value="RIBONUCLEASE H"/>
    <property type="match status" value="1"/>
</dbReference>
<protein>
    <recommendedName>
        <fullName evidence="1">RNase H type-1 domain-containing protein</fullName>
    </recommendedName>
</protein>